<comment type="caution">
    <text evidence="8">The sequence shown here is derived from an EMBL/GenBank/DDBJ whole genome shotgun (WGS) entry which is preliminary data.</text>
</comment>
<organism evidence="8 9">
    <name type="scientific">Enterococcus thailandicus</name>
    <dbReference type="NCBI Taxonomy" id="417368"/>
    <lineage>
        <taxon>Bacteria</taxon>
        <taxon>Bacillati</taxon>
        <taxon>Bacillota</taxon>
        <taxon>Bacilli</taxon>
        <taxon>Lactobacillales</taxon>
        <taxon>Enterococcaceae</taxon>
        <taxon>Enterococcus</taxon>
    </lineage>
</organism>
<evidence type="ECO:0000313" key="8">
    <source>
        <dbReference type="EMBL" id="OAQ56382.1"/>
    </source>
</evidence>
<keyword evidence="2 7" id="KW-0813">Transport</keyword>
<proteinExistence type="inferred from homology"/>
<dbReference type="RefSeq" id="WP_067482001.1">
    <property type="nucleotide sequence ID" value="NZ_BSWX01000001.1"/>
</dbReference>
<dbReference type="PANTHER" id="PTHR43744">
    <property type="entry name" value="ABC TRANSPORTER PERMEASE PROTEIN MG189-RELATED-RELATED"/>
    <property type="match status" value="1"/>
</dbReference>
<dbReference type="KEGG" id="eth:CK496_06360"/>
<dbReference type="EMBL" id="LWMN01000010">
    <property type="protein sequence ID" value="OAQ56382.1"/>
    <property type="molecule type" value="Genomic_DNA"/>
</dbReference>
<dbReference type="CDD" id="cd06261">
    <property type="entry name" value="TM_PBP2"/>
    <property type="match status" value="1"/>
</dbReference>
<sequence length="298" mass="34065">MQQTLQHKTETEKMNRQVKRKKRLVSLIKYLILIAGALIMLYPILWLFGASFKTNSEIFQSIWFMPKTFDFTPYIEGWQTSSQYTFATYFLNSFLIVIPKVLLTLISCTLAAYGFARFDFPFKKILFPIMIATLFLPGIVTRIPMYIFWRNVNLLDTYLPLITNSAFACDTFFVYMLVQFFRTVPKELDEAATIDGCNSFTILTRILVPILKPSLITAALFQFIWTFTDFQGPLIYISSVEKYPVSIALRMAMDTTSADFSWNRTIAMSIIGLIPSLVVYFSAQKHFIGGSTAGGVKG</sequence>
<feature type="transmembrane region" description="Helical" evidence="7">
    <location>
        <begin position="261"/>
        <end position="281"/>
    </location>
</feature>
<dbReference type="GO" id="GO:0005886">
    <property type="term" value="C:plasma membrane"/>
    <property type="evidence" value="ECO:0007669"/>
    <property type="project" value="UniProtKB-SubCell"/>
</dbReference>
<keyword evidence="3" id="KW-1003">Cell membrane</keyword>
<protein>
    <submittedName>
        <fullName evidence="8">Sugar ABC transporter permease</fullName>
    </submittedName>
</protein>
<dbReference type="InterPro" id="IPR035906">
    <property type="entry name" value="MetI-like_sf"/>
</dbReference>
<dbReference type="GeneID" id="77487260"/>
<feature type="transmembrane region" description="Helical" evidence="7">
    <location>
        <begin position="202"/>
        <end position="225"/>
    </location>
</feature>
<gene>
    <name evidence="8" type="ORF">A6E74_02950</name>
</gene>
<keyword evidence="4 7" id="KW-0812">Transmembrane</keyword>
<feature type="transmembrane region" description="Helical" evidence="7">
    <location>
        <begin position="24"/>
        <end position="48"/>
    </location>
</feature>
<evidence type="ECO:0000256" key="1">
    <source>
        <dbReference type="ARBA" id="ARBA00004651"/>
    </source>
</evidence>
<feature type="transmembrane region" description="Helical" evidence="7">
    <location>
        <begin position="125"/>
        <end position="149"/>
    </location>
</feature>
<evidence type="ECO:0000313" key="9">
    <source>
        <dbReference type="Proteomes" id="UP000078516"/>
    </source>
</evidence>
<feature type="transmembrane region" description="Helical" evidence="7">
    <location>
        <begin position="161"/>
        <end position="181"/>
    </location>
</feature>
<dbReference type="InterPro" id="IPR000515">
    <property type="entry name" value="MetI-like"/>
</dbReference>
<dbReference type="Gene3D" id="1.10.3720.10">
    <property type="entry name" value="MetI-like"/>
    <property type="match status" value="1"/>
</dbReference>
<dbReference type="PANTHER" id="PTHR43744:SF6">
    <property type="entry name" value="ABC TRANSPORTER PERMEASE PROTEIN YESQ-RELATED"/>
    <property type="match status" value="1"/>
</dbReference>
<name>A0A179ET97_ENTTH</name>
<comment type="similarity">
    <text evidence="7">Belongs to the binding-protein-dependent transport system permease family.</text>
</comment>
<keyword evidence="5 7" id="KW-1133">Transmembrane helix</keyword>
<accession>A0A179ET97</accession>
<keyword evidence="6 7" id="KW-0472">Membrane</keyword>
<dbReference type="Pfam" id="PF00528">
    <property type="entry name" value="BPD_transp_1"/>
    <property type="match status" value="1"/>
</dbReference>
<feature type="transmembrane region" description="Helical" evidence="7">
    <location>
        <begin position="89"/>
        <end position="113"/>
    </location>
</feature>
<dbReference type="PROSITE" id="PS50928">
    <property type="entry name" value="ABC_TM1"/>
    <property type="match status" value="1"/>
</dbReference>
<evidence type="ECO:0000256" key="6">
    <source>
        <dbReference type="ARBA" id="ARBA00023136"/>
    </source>
</evidence>
<dbReference type="GO" id="GO:0055085">
    <property type="term" value="P:transmembrane transport"/>
    <property type="evidence" value="ECO:0007669"/>
    <property type="project" value="InterPro"/>
</dbReference>
<reference evidence="8 9" key="1">
    <citation type="submission" date="2016-04" db="EMBL/GenBank/DDBJ databases">
        <title>Draft genome of an Enterococcus thailandicus strain isolated from bovine feces.</title>
        <authorList>
            <person name="Beukers A.G."/>
            <person name="Zaheer R."/>
            <person name="Goji N."/>
            <person name="Cook S.R."/>
            <person name="Amoako K."/>
            <person name="Chaves A.V."/>
            <person name="Ward M.P."/>
            <person name="Mcallister T.A."/>
        </authorList>
    </citation>
    <scope>NUCLEOTIDE SEQUENCE [LARGE SCALE GENOMIC DNA]</scope>
    <source>
        <strain evidence="8 9">F0711D 46</strain>
    </source>
</reference>
<evidence type="ECO:0000256" key="4">
    <source>
        <dbReference type="ARBA" id="ARBA00022692"/>
    </source>
</evidence>
<comment type="subcellular location">
    <subcellularLocation>
        <location evidence="1 7">Cell membrane</location>
        <topology evidence="1 7">Multi-pass membrane protein</topology>
    </subcellularLocation>
</comment>
<evidence type="ECO:0000256" key="5">
    <source>
        <dbReference type="ARBA" id="ARBA00022989"/>
    </source>
</evidence>
<evidence type="ECO:0000256" key="7">
    <source>
        <dbReference type="RuleBase" id="RU363032"/>
    </source>
</evidence>
<dbReference type="SUPFAM" id="SSF161098">
    <property type="entry name" value="MetI-like"/>
    <property type="match status" value="1"/>
</dbReference>
<evidence type="ECO:0000256" key="3">
    <source>
        <dbReference type="ARBA" id="ARBA00022475"/>
    </source>
</evidence>
<dbReference type="Proteomes" id="UP000078516">
    <property type="component" value="Unassembled WGS sequence"/>
</dbReference>
<keyword evidence="9" id="KW-1185">Reference proteome</keyword>
<dbReference type="AlphaFoldDB" id="A0A179ET97"/>
<evidence type="ECO:0000256" key="2">
    <source>
        <dbReference type="ARBA" id="ARBA00022448"/>
    </source>
</evidence>